<protein>
    <recommendedName>
        <fullName evidence="3">GIY-YIG domain-containing protein</fullName>
    </recommendedName>
</protein>
<evidence type="ECO:0000313" key="1">
    <source>
        <dbReference type="EMBL" id="OCT79029.1"/>
    </source>
</evidence>
<sequence length="173" mass="20153">MVYFSRARTIKNLLAPSRIWGYTRHEAPQHHFGLKDIFKCQKSRCGACSFVMPKKYISDELPRIDIFSNCSSIYVVYLILCPCKKITKRTVGRRISEHIRNIRIAKMNHSVSRHYKESHSSDPKGTLFLVLEQIPASFKGGDRLIRLRQRETFWIFELNSLQPHGLNIDLAAF</sequence>
<organism evidence="1 2">
    <name type="scientific">Xenopus laevis</name>
    <name type="common">African clawed frog</name>
    <dbReference type="NCBI Taxonomy" id="8355"/>
    <lineage>
        <taxon>Eukaryota</taxon>
        <taxon>Metazoa</taxon>
        <taxon>Chordata</taxon>
        <taxon>Craniata</taxon>
        <taxon>Vertebrata</taxon>
        <taxon>Euteleostomi</taxon>
        <taxon>Amphibia</taxon>
        <taxon>Batrachia</taxon>
        <taxon>Anura</taxon>
        <taxon>Pipoidea</taxon>
        <taxon>Pipidae</taxon>
        <taxon>Xenopodinae</taxon>
        <taxon>Xenopus</taxon>
        <taxon>Xenopus</taxon>
    </lineage>
</organism>
<name>A0A974CSS1_XENLA</name>
<reference evidence="2" key="1">
    <citation type="journal article" date="2016" name="Nature">
        <title>Genome evolution in the allotetraploid frog Xenopus laevis.</title>
        <authorList>
            <person name="Session A.M."/>
            <person name="Uno Y."/>
            <person name="Kwon T."/>
            <person name="Chapman J.A."/>
            <person name="Toyoda A."/>
            <person name="Takahashi S."/>
            <person name="Fukui A."/>
            <person name="Hikosaka A."/>
            <person name="Suzuki A."/>
            <person name="Kondo M."/>
            <person name="van Heeringen S.J."/>
            <person name="Quigley I."/>
            <person name="Heinz S."/>
            <person name="Ogino H."/>
            <person name="Ochi H."/>
            <person name="Hellsten U."/>
            <person name="Lyons J.B."/>
            <person name="Simakov O."/>
            <person name="Putnam N."/>
            <person name="Stites J."/>
            <person name="Kuroki Y."/>
            <person name="Tanaka T."/>
            <person name="Michiue T."/>
            <person name="Watanabe M."/>
            <person name="Bogdanovic O."/>
            <person name="Lister R."/>
            <person name="Georgiou G."/>
            <person name="Paranjpe S.S."/>
            <person name="van Kruijsbergen I."/>
            <person name="Shu S."/>
            <person name="Carlson J."/>
            <person name="Kinoshita T."/>
            <person name="Ohta Y."/>
            <person name="Mawaribuchi S."/>
            <person name="Jenkins J."/>
            <person name="Grimwood J."/>
            <person name="Schmutz J."/>
            <person name="Mitros T."/>
            <person name="Mozaffari S.V."/>
            <person name="Suzuki Y."/>
            <person name="Haramoto Y."/>
            <person name="Yamamoto T.S."/>
            <person name="Takagi C."/>
            <person name="Heald R."/>
            <person name="Miller K."/>
            <person name="Haudenschild C."/>
            <person name="Kitzman J."/>
            <person name="Nakayama T."/>
            <person name="Izutsu Y."/>
            <person name="Robert J."/>
            <person name="Fortriede J."/>
            <person name="Burns K."/>
            <person name="Lotay V."/>
            <person name="Karimi K."/>
            <person name="Yasuoka Y."/>
            <person name="Dichmann D.S."/>
            <person name="Flajnik M.F."/>
            <person name="Houston D.W."/>
            <person name="Shendure J."/>
            <person name="DuPasquier L."/>
            <person name="Vize P.D."/>
            <person name="Zorn A.M."/>
            <person name="Ito M."/>
            <person name="Marcotte E.M."/>
            <person name="Wallingford J.B."/>
            <person name="Ito Y."/>
            <person name="Asashima M."/>
            <person name="Ueno N."/>
            <person name="Matsuda Y."/>
            <person name="Veenstra G.J."/>
            <person name="Fujiyama A."/>
            <person name="Harland R.M."/>
            <person name="Taira M."/>
            <person name="Rokhsar D.S."/>
        </authorList>
    </citation>
    <scope>NUCLEOTIDE SEQUENCE [LARGE SCALE GENOMIC DNA]</scope>
    <source>
        <strain evidence="2">J</strain>
    </source>
</reference>
<gene>
    <name evidence="1" type="ORF">XELAEV_18030125mg</name>
</gene>
<evidence type="ECO:0008006" key="3">
    <source>
        <dbReference type="Google" id="ProtNLM"/>
    </source>
</evidence>
<dbReference type="AlphaFoldDB" id="A0A974CSS1"/>
<dbReference type="Proteomes" id="UP000694892">
    <property type="component" value="Chromosome 5S"/>
</dbReference>
<accession>A0A974CSS1</accession>
<proteinExistence type="predicted"/>
<evidence type="ECO:0000313" key="2">
    <source>
        <dbReference type="Proteomes" id="UP000694892"/>
    </source>
</evidence>
<dbReference type="EMBL" id="CM004475">
    <property type="protein sequence ID" value="OCT79029.1"/>
    <property type="molecule type" value="Genomic_DNA"/>
</dbReference>